<comment type="similarity">
    <text evidence="2">Belongs to the SNU66/SART1 family.</text>
</comment>
<evidence type="ECO:0008006" key="9">
    <source>
        <dbReference type="Google" id="ProtNLM"/>
    </source>
</evidence>
<dbReference type="InterPro" id="IPR005011">
    <property type="entry name" value="SNU66/SART1"/>
</dbReference>
<dbReference type="Proteomes" id="UP000000305">
    <property type="component" value="Unassembled WGS sequence"/>
</dbReference>
<dbReference type="eggNOG" id="KOG2217">
    <property type="taxonomic scope" value="Eukaryota"/>
</dbReference>
<feature type="region of interest" description="Disordered" evidence="6">
    <location>
        <begin position="668"/>
        <end position="703"/>
    </location>
</feature>
<sequence length="739" mass="85094">MDRKESRDHNNSRKRRNRSPSRSPSRSHSKSYASVKSKQIKEDISLNIQREELLTGKGNDERPVANSTNDTSISIEETNRIRAELGLKPLEIGGENSNVEASTEKKDVHVPAENLREKKATEELRRKLDERREKRQIEQKLAQVRTLAHTTADDDDNAVSWVEKSRRIQKEKEEANKRAKMLEEMDEAFGVGDMLTTELIKQKAKAYTSRDLRGIKVEHDREMIAEGKEVVLTLKDQNILQEEGDVLVNVNLVDIERYKKNNEIKKQRPGYQPYEEEEVDELGLPKPKLLLAKYDTEIEGEKHDSFVLGKIGDEEAKMKAQKLMKDKLKLQQKKIESLESRPLQIASEYYTAEEMVSFKKVKRRVKKVRSKGDGILKADDLIQETQETTSSDLGSRSRKKRMDEEVTEDLSGFKITVDESQKEIRQALLKANKLKERKADQWDMNMITRSLKREPLEETEGMEEDPLKSSIILNATAEFCRTLGDIPTYGMAGNRDEDEDELMDFERQLAEERRRNQEKEERKREAERLQERGGWNVLERENDQGSDDSMDVDRNEKDNATVILDEEPDVGSGMAAALKLAMSKGYLEKQEKKRIVISKSAQELQAQRYTIEDKAAEDDKYSRRNRFDGPVVEFKDKEGYKPLPKLEYIDDNGKAMSTKEAFRHLSHKFHGKGSGKLKSEKRAKKDEDKMLMNRMSSTDTPLNTLKKLQDKQKELQSPYVVLSGKMAPTSIVKPGKGKK</sequence>
<feature type="compositionally biased region" description="Basic and acidic residues" evidence="6">
    <location>
        <begin position="509"/>
        <end position="531"/>
    </location>
</feature>
<evidence type="ECO:0000256" key="2">
    <source>
        <dbReference type="ARBA" id="ARBA00006076"/>
    </source>
</evidence>
<dbReference type="EMBL" id="GL732571">
    <property type="protein sequence ID" value="EFX76024.1"/>
    <property type="molecule type" value="Genomic_DNA"/>
</dbReference>
<feature type="compositionally biased region" description="Basic and acidic residues" evidence="6">
    <location>
        <begin position="677"/>
        <end position="691"/>
    </location>
</feature>
<dbReference type="STRING" id="6669.E9GWZ8"/>
<dbReference type="OrthoDB" id="5583at2759"/>
<evidence type="ECO:0000313" key="8">
    <source>
        <dbReference type="Proteomes" id="UP000000305"/>
    </source>
</evidence>
<keyword evidence="3" id="KW-0507">mRNA processing</keyword>
<dbReference type="GO" id="GO:0045292">
    <property type="term" value="P:mRNA cis splicing, via spliceosome"/>
    <property type="evidence" value="ECO:0000318"/>
    <property type="project" value="GO_Central"/>
</dbReference>
<dbReference type="Pfam" id="PF19252">
    <property type="entry name" value="HIND"/>
    <property type="match status" value="1"/>
</dbReference>
<feature type="compositionally biased region" description="Basic residues" evidence="6">
    <location>
        <begin position="12"/>
        <end position="29"/>
    </location>
</feature>
<dbReference type="GO" id="GO:0000481">
    <property type="term" value="P:maturation of 5S rRNA"/>
    <property type="evidence" value="ECO:0000318"/>
    <property type="project" value="GO_Central"/>
</dbReference>
<dbReference type="PANTHER" id="PTHR14152">
    <property type="entry name" value="SQUAMOUS CELL CARCINOMA ANTIGEN RECOGNISED BY CYTOTOXIC T LYMPHOCYTES"/>
    <property type="match status" value="1"/>
</dbReference>
<feature type="compositionally biased region" description="Polar residues" evidence="6">
    <location>
        <begin position="694"/>
        <end position="703"/>
    </location>
</feature>
<comment type="subcellular location">
    <subcellularLocation>
        <location evidence="1">Nucleus</location>
    </subcellularLocation>
</comment>
<dbReference type="Pfam" id="PF03343">
    <property type="entry name" value="SART-1"/>
    <property type="match status" value="1"/>
</dbReference>
<dbReference type="OMA" id="KRRDYTG"/>
<feature type="region of interest" description="Disordered" evidence="6">
    <location>
        <begin position="378"/>
        <end position="406"/>
    </location>
</feature>
<keyword evidence="4" id="KW-0508">mRNA splicing</keyword>
<feature type="compositionally biased region" description="Basic and acidic residues" evidence="6">
    <location>
        <begin position="1"/>
        <end position="11"/>
    </location>
</feature>
<feature type="region of interest" description="Disordered" evidence="6">
    <location>
        <begin position="509"/>
        <end position="558"/>
    </location>
</feature>
<dbReference type="HOGENOM" id="CLU_009379_3_0_1"/>
<evidence type="ECO:0000256" key="4">
    <source>
        <dbReference type="ARBA" id="ARBA00023187"/>
    </source>
</evidence>
<protein>
    <recommendedName>
        <fullName evidence="9">U4/U6.U5 tri-snRNP-associated protein 1</fullName>
    </recommendedName>
</protein>
<keyword evidence="8" id="KW-1185">Reference proteome</keyword>
<gene>
    <name evidence="7" type="ORF">DAPPUDRAFT_306323</name>
</gene>
<evidence type="ECO:0000256" key="3">
    <source>
        <dbReference type="ARBA" id="ARBA00022664"/>
    </source>
</evidence>
<dbReference type="InParanoid" id="E9GWZ8"/>
<organism evidence="7 8">
    <name type="scientific">Daphnia pulex</name>
    <name type="common">Water flea</name>
    <dbReference type="NCBI Taxonomy" id="6669"/>
    <lineage>
        <taxon>Eukaryota</taxon>
        <taxon>Metazoa</taxon>
        <taxon>Ecdysozoa</taxon>
        <taxon>Arthropoda</taxon>
        <taxon>Crustacea</taxon>
        <taxon>Branchiopoda</taxon>
        <taxon>Diplostraca</taxon>
        <taxon>Cladocera</taxon>
        <taxon>Anomopoda</taxon>
        <taxon>Daphniidae</taxon>
        <taxon>Daphnia</taxon>
    </lineage>
</organism>
<feature type="compositionally biased region" description="Polar residues" evidence="6">
    <location>
        <begin position="383"/>
        <end position="394"/>
    </location>
</feature>
<dbReference type="AlphaFoldDB" id="E9GWZ8"/>
<dbReference type="PANTHER" id="PTHR14152:SF5">
    <property type="entry name" value="U4_U6.U5 TRI-SNRNP-ASSOCIATED PROTEIN 1"/>
    <property type="match status" value="1"/>
</dbReference>
<dbReference type="KEGG" id="dpx:DAPPUDRAFT_306323"/>
<dbReference type="GO" id="GO:0046540">
    <property type="term" value="C:U4/U6 x U5 tri-snRNP complex"/>
    <property type="evidence" value="ECO:0000318"/>
    <property type="project" value="GO_Central"/>
</dbReference>
<keyword evidence="5" id="KW-0539">Nucleus</keyword>
<evidence type="ECO:0000256" key="5">
    <source>
        <dbReference type="ARBA" id="ARBA00023242"/>
    </source>
</evidence>
<evidence type="ECO:0000256" key="1">
    <source>
        <dbReference type="ARBA" id="ARBA00004123"/>
    </source>
</evidence>
<name>E9GWZ8_DAPPU</name>
<feature type="region of interest" description="Disordered" evidence="6">
    <location>
        <begin position="1"/>
        <end position="72"/>
    </location>
</feature>
<dbReference type="FunCoup" id="E9GWZ8">
    <property type="interactions" value="1889"/>
</dbReference>
<reference evidence="7 8" key="1">
    <citation type="journal article" date="2011" name="Science">
        <title>The ecoresponsive genome of Daphnia pulex.</title>
        <authorList>
            <person name="Colbourne J.K."/>
            <person name="Pfrender M.E."/>
            <person name="Gilbert D."/>
            <person name="Thomas W.K."/>
            <person name="Tucker A."/>
            <person name="Oakley T.H."/>
            <person name="Tokishita S."/>
            <person name="Aerts A."/>
            <person name="Arnold G.J."/>
            <person name="Basu M.K."/>
            <person name="Bauer D.J."/>
            <person name="Caceres C.E."/>
            <person name="Carmel L."/>
            <person name="Casola C."/>
            <person name="Choi J.H."/>
            <person name="Detter J.C."/>
            <person name="Dong Q."/>
            <person name="Dusheyko S."/>
            <person name="Eads B.D."/>
            <person name="Frohlich T."/>
            <person name="Geiler-Samerotte K.A."/>
            <person name="Gerlach D."/>
            <person name="Hatcher P."/>
            <person name="Jogdeo S."/>
            <person name="Krijgsveld J."/>
            <person name="Kriventseva E.V."/>
            <person name="Kultz D."/>
            <person name="Laforsch C."/>
            <person name="Lindquist E."/>
            <person name="Lopez J."/>
            <person name="Manak J.R."/>
            <person name="Muller J."/>
            <person name="Pangilinan J."/>
            <person name="Patwardhan R.P."/>
            <person name="Pitluck S."/>
            <person name="Pritham E.J."/>
            <person name="Rechtsteiner A."/>
            <person name="Rho M."/>
            <person name="Rogozin I.B."/>
            <person name="Sakarya O."/>
            <person name="Salamov A."/>
            <person name="Schaack S."/>
            <person name="Shapiro H."/>
            <person name="Shiga Y."/>
            <person name="Skalitzky C."/>
            <person name="Smith Z."/>
            <person name="Souvorov A."/>
            <person name="Sung W."/>
            <person name="Tang Z."/>
            <person name="Tsuchiya D."/>
            <person name="Tu H."/>
            <person name="Vos H."/>
            <person name="Wang M."/>
            <person name="Wolf Y.I."/>
            <person name="Yamagata H."/>
            <person name="Yamada T."/>
            <person name="Ye Y."/>
            <person name="Shaw J.R."/>
            <person name="Andrews J."/>
            <person name="Crease T.J."/>
            <person name="Tang H."/>
            <person name="Lucas S.M."/>
            <person name="Robertson H.M."/>
            <person name="Bork P."/>
            <person name="Koonin E.V."/>
            <person name="Zdobnov E.M."/>
            <person name="Grigoriev I.V."/>
            <person name="Lynch M."/>
            <person name="Boore J.L."/>
        </authorList>
    </citation>
    <scope>NUCLEOTIDE SEQUENCE [LARGE SCALE GENOMIC DNA]</scope>
</reference>
<proteinExistence type="inferred from homology"/>
<dbReference type="InterPro" id="IPR045347">
    <property type="entry name" value="HIND"/>
</dbReference>
<evidence type="ECO:0000256" key="6">
    <source>
        <dbReference type="SAM" id="MobiDB-lite"/>
    </source>
</evidence>
<feature type="compositionally biased region" description="Basic and acidic residues" evidence="6">
    <location>
        <begin position="39"/>
        <end position="63"/>
    </location>
</feature>
<evidence type="ECO:0000313" key="7">
    <source>
        <dbReference type="EMBL" id="EFX76024.1"/>
    </source>
</evidence>
<accession>E9GWZ8</accession>